<dbReference type="AlphaFoldDB" id="A0AAE5CAT6"/>
<feature type="transmembrane region" description="Helical" evidence="1">
    <location>
        <begin position="29"/>
        <end position="49"/>
    </location>
</feature>
<evidence type="ECO:0000313" key="2">
    <source>
        <dbReference type="EMBL" id="NIR73665.1"/>
    </source>
</evidence>
<keyword evidence="1" id="KW-0812">Transmembrane</keyword>
<keyword evidence="1" id="KW-0472">Membrane</keyword>
<organism evidence="2 3">
    <name type="scientific">Candidatus Kutchimonas denitrificans</name>
    <dbReference type="NCBI Taxonomy" id="3056748"/>
    <lineage>
        <taxon>Bacteria</taxon>
        <taxon>Pseudomonadati</taxon>
        <taxon>Gemmatimonadota</taxon>
        <taxon>Gemmatimonadia</taxon>
        <taxon>Candidatus Palauibacterales</taxon>
        <taxon>Candidatus Palauibacteraceae</taxon>
        <taxon>Candidatus Kutchimonas</taxon>
    </lineage>
</organism>
<name>A0AAE5CAT6_9BACT</name>
<accession>A0AAE5CAT6</accession>
<evidence type="ECO:0000256" key="1">
    <source>
        <dbReference type="SAM" id="Phobius"/>
    </source>
</evidence>
<comment type="caution">
    <text evidence="2">The sequence shown here is derived from an EMBL/GenBank/DDBJ whole genome shotgun (WGS) entry which is preliminary data.</text>
</comment>
<keyword evidence="1" id="KW-1133">Transmembrane helix</keyword>
<dbReference type="Proteomes" id="UP000702544">
    <property type="component" value="Unassembled WGS sequence"/>
</dbReference>
<dbReference type="EMBL" id="JAACAK010000009">
    <property type="protein sequence ID" value="NIR73665.1"/>
    <property type="molecule type" value="Genomic_DNA"/>
</dbReference>
<evidence type="ECO:0000313" key="3">
    <source>
        <dbReference type="Proteomes" id="UP000702544"/>
    </source>
</evidence>
<reference evidence="2 3" key="1">
    <citation type="submission" date="2020-01" db="EMBL/GenBank/DDBJ databases">
        <title>Genomes assembled from Gulf of Kutch pelagic sediment metagenomes.</title>
        <authorList>
            <person name="Chandrashekar M."/>
            <person name="Mahajan M.S."/>
            <person name="Dave K.J."/>
            <person name="Vatsa P."/>
            <person name="Nathani N.M."/>
        </authorList>
    </citation>
    <scope>NUCLEOTIDE SEQUENCE [LARGE SCALE GENOMIC DNA]</scope>
    <source>
        <strain evidence="2">KS3-K002</strain>
    </source>
</reference>
<protein>
    <submittedName>
        <fullName evidence="2">Uncharacterized protein</fullName>
    </submittedName>
</protein>
<sequence>MLAVALGIVTIRAVDLFLIGALAMGSQTAFAISSWHGWIITVGAAEIWIRMTRSALLTHGPTNA</sequence>
<proteinExistence type="predicted"/>
<gene>
    <name evidence="2" type="ORF">GWO12_00915</name>
</gene>